<name>A0A3R7ML42_9STRA</name>
<organism evidence="7 8">
    <name type="scientific">Phytophthora kernoviae</name>
    <dbReference type="NCBI Taxonomy" id="325452"/>
    <lineage>
        <taxon>Eukaryota</taxon>
        <taxon>Sar</taxon>
        <taxon>Stramenopiles</taxon>
        <taxon>Oomycota</taxon>
        <taxon>Peronosporomycetes</taxon>
        <taxon>Peronosporales</taxon>
        <taxon>Peronosporaceae</taxon>
        <taxon>Phytophthora</taxon>
    </lineage>
</organism>
<dbReference type="GO" id="GO:0022857">
    <property type="term" value="F:transmembrane transporter activity"/>
    <property type="evidence" value="ECO:0007669"/>
    <property type="project" value="InterPro"/>
</dbReference>
<dbReference type="Proteomes" id="UP000285883">
    <property type="component" value="Unassembled WGS sequence"/>
</dbReference>
<keyword evidence="3 6" id="KW-0812">Transmembrane</keyword>
<feature type="transmembrane region" description="Helical" evidence="6">
    <location>
        <begin position="594"/>
        <end position="616"/>
    </location>
</feature>
<feature type="transmembrane region" description="Helical" evidence="6">
    <location>
        <begin position="420"/>
        <end position="443"/>
    </location>
</feature>
<feature type="transmembrane region" description="Helical" evidence="6">
    <location>
        <begin position="476"/>
        <end position="497"/>
    </location>
</feature>
<keyword evidence="4 6" id="KW-1133">Transmembrane helix</keyword>
<comment type="subcellular location">
    <subcellularLocation>
        <location evidence="1">Membrane</location>
        <topology evidence="1">Multi-pass membrane protein</topology>
    </subcellularLocation>
</comment>
<comment type="similarity">
    <text evidence="2">Belongs to the major facilitator superfamily. Proton-dependent oligopeptide transporter (POT/PTR) (TC 2.A.17) family.</text>
</comment>
<proteinExistence type="inferred from homology"/>
<feature type="transmembrane region" description="Helical" evidence="6">
    <location>
        <begin position="637"/>
        <end position="654"/>
    </location>
</feature>
<evidence type="ECO:0000256" key="4">
    <source>
        <dbReference type="ARBA" id="ARBA00022989"/>
    </source>
</evidence>
<evidence type="ECO:0000256" key="5">
    <source>
        <dbReference type="ARBA" id="ARBA00023136"/>
    </source>
</evidence>
<evidence type="ECO:0008006" key="9">
    <source>
        <dbReference type="Google" id="ProtNLM"/>
    </source>
</evidence>
<sequence>MTHFLYDEGQVAFVLEVAEDGGEFTHVRVSVKGYIIAITSITRVVNVTDAGTKGEIEAEKQTPSKVAISSVCQIFNLSGVLLQSHHLPDEEVSDVQVSAEGDLIFLTLCPGVIRICRIEDFVTVQEYVSPSAGATISATCFGPKEAVILLASGHDDGTLSLQLLPDASGSVSFLANVRRLLGVSAKLKRVKGTVQHAQTLAMSTLDNAKAVTSTARDIAGEALDENTSLLPVKQHARPQYRSIIVSVCSYILVTEFCERLAYYGLSGSLPIFFHRNLGLSTVLATELNSTFTSLSYLTPLLGAYVADRYLGRFATIIGFCLLYIAGLALCVFASLPAVSSLPLFMLGLFGGVGFGAGGIKPNVVVLGADQFDVSIPAQQREKDSFFNWFYWAINIGATFSYGVLTNLAVNGLPPYISADYGFFASFAIPSGAFVLAVTVFYMGKGRYRRVPPKGSALSKFFAVLIEAGSRSRRGKLVLSGGLAFVPGIVLTTASYFIQDEFTHMAVALTGAGAVAYGTFVLVFSGAMTDWLKLATRTRGGSFSSQEVQDAMQVVRLAPYLGIIIIFWAVYGQMNSNFVVQGCQMDLRVKGNDGVLLSSAMLNVVDSGVILIFIPVFDRLLYPFLTKLGIYPTLLRKVGTGLVFSMLAMIAAGLTEQVRKSRPMIEGVSSNCSAVGESLPMSSLSVWWQTPQYVLVGVSEILTSISSYDLFYSEVPESMRSVCQALNLLTTTLGFIVAGALNSIFSFWITSDLNDGHLEYIYYMMALLVLVLLVAFMFVSQSFEYHVPPPGLDSVSGFSPALSRAARELRKKLQFQRNGSK</sequence>
<evidence type="ECO:0000313" key="7">
    <source>
        <dbReference type="EMBL" id="RLN05814.1"/>
    </source>
</evidence>
<feature type="transmembrane region" description="Helical" evidence="6">
    <location>
        <begin position="309"/>
        <end position="335"/>
    </location>
</feature>
<evidence type="ECO:0000256" key="1">
    <source>
        <dbReference type="ARBA" id="ARBA00004141"/>
    </source>
</evidence>
<evidence type="ECO:0000313" key="8">
    <source>
        <dbReference type="Proteomes" id="UP000285883"/>
    </source>
</evidence>
<evidence type="ECO:0000256" key="6">
    <source>
        <dbReference type="SAM" id="Phobius"/>
    </source>
</evidence>
<dbReference type="InterPro" id="IPR036322">
    <property type="entry name" value="WD40_repeat_dom_sf"/>
</dbReference>
<dbReference type="GO" id="GO:0016020">
    <property type="term" value="C:membrane"/>
    <property type="evidence" value="ECO:0007669"/>
    <property type="project" value="UniProtKB-SubCell"/>
</dbReference>
<comment type="caution">
    <text evidence="7">The sequence shown here is derived from an EMBL/GenBank/DDBJ whole genome shotgun (WGS) entry which is preliminary data.</text>
</comment>
<gene>
    <name evidence="7" type="ORF">BBI17_005629</name>
</gene>
<keyword evidence="5 6" id="KW-0472">Membrane</keyword>
<dbReference type="PANTHER" id="PTHR11654">
    <property type="entry name" value="OLIGOPEPTIDE TRANSPORTER-RELATED"/>
    <property type="match status" value="1"/>
</dbReference>
<dbReference type="SUPFAM" id="SSF50978">
    <property type="entry name" value="WD40 repeat-like"/>
    <property type="match status" value="1"/>
</dbReference>
<dbReference type="Gene3D" id="1.20.1250.20">
    <property type="entry name" value="MFS general substrate transporter like domains"/>
    <property type="match status" value="1"/>
</dbReference>
<evidence type="ECO:0000256" key="2">
    <source>
        <dbReference type="ARBA" id="ARBA00005982"/>
    </source>
</evidence>
<feature type="transmembrane region" description="Helical" evidence="6">
    <location>
        <begin position="341"/>
        <end position="359"/>
    </location>
</feature>
<feature type="transmembrane region" description="Helical" evidence="6">
    <location>
        <begin position="388"/>
        <end position="408"/>
    </location>
</feature>
<feature type="transmembrane region" description="Helical" evidence="6">
    <location>
        <begin position="759"/>
        <end position="778"/>
    </location>
</feature>
<feature type="transmembrane region" description="Helical" evidence="6">
    <location>
        <begin position="724"/>
        <end position="747"/>
    </location>
</feature>
<evidence type="ECO:0000256" key="3">
    <source>
        <dbReference type="ARBA" id="ARBA00022692"/>
    </source>
</evidence>
<protein>
    <recommendedName>
        <fullName evidence="9">Major facilitator superfamily (MFS) profile domain-containing protein</fullName>
    </recommendedName>
</protein>
<reference evidence="7 8" key="1">
    <citation type="submission" date="2018-07" db="EMBL/GenBank/DDBJ databases">
        <title>Genome sequencing of oomycete isolates from Chile give support for New Zealand origin for Phytophthora kernoviae and make available the first Nothophytophthora sp. genome.</title>
        <authorList>
            <person name="Studholme D.J."/>
            <person name="Sanfuentes E."/>
            <person name="Panda P."/>
            <person name="Hill R."/>
            <person name="Sambles C."/>
            <person name="Grant M."/>
            <person name="Williams N.M."/>
            <person name="Mcdougal R.L."/>
        </authorList>
    </citation>
    <scope>NUCLEOTIDE SEQUENCE [LARGE SCALE GENOMIC DNA]</scope>
    <source>
        <strain evidence="7">Chile2</strain>
    </source>
</reference>
<feature type="transmembrane region" description="Helical" evidence="6">
    <location>
        <begin position="503"/>
        <end position="531"/>
    </location>
</feature>
<dbReference type="Pfam" id="PF00854">
    <property type="entry name" value="PTR2"/>
    <property type="match status" value="1"/>
</dbReference>
<dbReference type="EMBL" id="MAYM02002079">
    <property type="protein sequence ID" value="RLN05814.1"/>
    <property type="molecule type" value="Genomic_DNA"/>
</dbReference>
<dbReference type="InterPro" id="IPR036259">
    <property type="entry name" value="MFS_trans_sf"/>
</dbReference>
<dbReference type="InterPro" id="IPR000109">
    <property type="entry name" value="POT_fam"/>
</dbReference>
<dbReference type="SUPFAM" id="SSF103473">
    <property type="entry name" value="MFS general substrate transporter"/>
    <property type="match status" value="1"/>
</dbReference>
<accession>A0A3R7ML42</accession>
<dbReference type="AlphaFoldDB" id="A0A3R7ML42"/>